<accession>A0ABW9QSI0</accession>
<gene>
    <name evidence="1" type="ORF">GHK86_07575</name>
</gene>
<dbReference type="InterPro" id="IPR007922">
    <property type="entry name" value="DciA-like"/>
</dbReference>
<comment type="caution">
    <text evidence="1">The sequence shown here is derived from an EMBL/GenBank/DDBJ whole genome shotgun (WGS) entry which is preliminary data.</text>
</comment>
<evidence type="ECO:0000313" key="2">
    <source>
        <dbReference type="Proteomes" id="UP000437736"/>
    </source>
</evidence>
<dbReference type="PANTHER" id="PTHR36456:SF1">
    <property type="entry name" value="UPF0232 PROTEIN SCO3875"/>
    <property type="match status" value="1"/>
</dbReference>
<reference evidence="1 2" key="1">
    <citation type="submission" date="2019-11" db="EMBL/GenBank/DDBJ databases">
        <title>Acidiferrimicrobium australis gen. nov., sp. nov., an acidophilic and obligately heterotrophic, member of the Actinobacteria that catalyses dissimilatory oxido- reduction of iron isolated from metal-rich acidic water in Chile.</title>
        <authorList>
            <person name="Gonzalez D."/>
            <person name="Huber K."/>
            <person name="Hedrich S."/>
            <person name="Rojas-Villalobos C."/>
            <person name="Quatrini R."/>
            <person name="Dinamarca M.A."/>
            <person name="Schwarz A."/>
            <person name="Canales C."/>
            <person name="Nancucheo I."/>
        </authorList>
    </citation>
    <scope>NUCLEOTIDE SEQUENCE [LARGE SCALE GENOMIC DNA]</scope>
    <source>
        <strain evidence="1 2">USS-CCA1</strain>
    </source>
</reference>
<proteinExistence type="predicted"/>
<protein>
    <submittedName>
        <fullName evidence="1">DUF721 domain-containing protein</fullName>
    </submittedName>
</protein>
<organism evidence="1 2">
    <name type="scientific">Acidiferrimicrobium australe</name>
    <dbReference type="NCBI Taxonomy" id="2664430"/>
    <lineage>
        <taxon>Bacteria</taxon>
        <taxon>Bacillati</taxon>
        <taxon>Actinomycetota</taxon>
        <taxon>Acidimicrobiia</taxon>
        <taxon>Acidimicrobiales</taxon>
        <taxon>Acidimicrobiaceae</taxon>
        <taxon>Acidiferrimicrobium</taxon>
    </lineage>
</organism>
<dbReference type="PANTHER" id="PTHR36456">
    <property type="entry name" value="UPF0232 PROTEIN SCO3875"/>
    <property type="match status" value="1"/>
</dbReference>
<evidence type="ECO:0000313" key="1">
    <source>
        <dbReference type="EMBL" id="MST32581.1"/>
    </source>
</evidence>
<sequence>MTWQPSTPSPAQREPRPVAASLGRVSERLGLGRPTTLGAVFARWEELVGPDVAAHATPRTLRDGVLTVVVDHPAWASSLRLLAADVLGRVSEAGGEPVGELVVRVAGERPRRGR</sequence>
<dbReference type="EMBL" id="WJHE01000335">
    <property type="protein sequence ID" value="MST32581.1"/>
    <property type="molecule type" value="Genomic_DNA"/>
</dbReference>
<keyword evidence="2" id="KW-1185">Reference proteome</keyword>
<dbReference type="Pfam" id="PF05258">
    <property type="entry name" value="DciA"/>
    <property type="match status" value="1"/>
</dbReference>
<name>A0ABW9QSI0_9ACTN</name>
<dbReference type="Proteomes" id="UP000437736">
    <property type="component" value="Unassembled WGS sequence"/>
</dbReference>